<dbReference type="EMBL" id="AP019799">
    <property type="protein sequence ID" value="BBL90731.1"/>
    <property type="molecule type" value="Genomic_DNA"/>
</dbReference>
<accession>A0A510IBB9</accession>
<dbReference type="Gene3D" id="2.60.40.3440">
    <property type="match status" value="1"/>
</dbReference>
<dbReference type="Proteomes" id="UP000315115">
    <property type="component" value="Chromosome 2"/>
</dbReference>
<dbReference type="Pfam" id="PF17963">
    <property type="entry name" value="Big_9"/>
    <property type="match status" value="1"/>
</dbReference>
<proteinExistence type="predicted"/>
<gene>
    <name evidence="1" type="ORF">VroAM7_33840</name>
</gene>
<dbReference type="InterPro" id="IPR024079">
    <property type="entry name" value="MetalloPept_cat_dom_sf"/>
</dbReference>
<dbReference type="Gene3D" id="3.40.390.10">
    <property type="entry name" value="Collagenase (Catalytic Domain)"/>
    <property type="match status" value="1"/>
</dbReference>
<dbReference type="Pfam" id="PF13688">
    <property type="entry name" value="Reprolysin_5"/>
    <property type="match status" value="1"/>
</dbReference>
<sequence>MVLIVNFQENPQEIPISNDQAHSLVFETVNEFYSQASQGRLWLTGEVAGTFTLPISNQICNDDTVASEANKMAQNAGFNLADYDRFIYLTTKTACSSEGSGSQGVTPSRANINGIFEPRVIAHELGHNFGLQHSSALDCQDGAMTGSCRVIEYGDSYDTMGNYEMGYFNAFQLENLGWLGSQAQVVSVDGVYAINEYETLDSSQTSVLKIPRGVDPVTGKSQWFYIEYRQPIGFDDFLNERSYKLYRQDVTEGIVVRLATDDTPKSSRLLHMKPNSTFKQLFGNNDWEDPALPIGGTFVDPTSGVSITLESANGSSAQVSVLFDGNNTQCVATAPQVSITPVSNIAAQAGETLEYQLRITNQNSDNCEDVTYLPSLDVPSGWVYDANSISIASGMTKDTNIAVTSSSSAHSDNYNIPVQVSESKYNQVAQSSLSYNVESSSETKVQAIDDSIIITEKVTTRIYQLNNDIFENNSNLNITISKPNKGTARLLSDGSIEYVPENKFKNSDSFSYTIDDGNSTSTAIINVSLQSSSGGNGGKGKQK</sequence>
<name>A0A510IBB9_9VIBR</name>
<evidence type="ECO:0000313" key="1">
    <source>
        <dbReference type="EMBL" id="BBL90731.1"/>
    </source>
</evidence>
<evidence type="ECO:0000313" key="2">
    <source>
        <dbReference type="Proteomes" id="UP000315115"/>
    </source>
</evidence>
<dbReference type="SUPFAM" id="SSF55486">
    <property type="entry name" value="Metalloproteases ('zincins'), catalytic domain"/>
    <property type="match status" value="1"/>
</dbReference>
<protein>
    <submittedName>
        <fullName evidence="1">Uncharacterized protein</fullName>
    </submittedName>
</protein>
<dbReference type="AlphaFoldDB" id="A0A510IBB9"/>
<dbReference type="GO" id="GO:0008237">
    <property type="term" value="F:metallopeptidase activity"/>
    <property type="evidence" value="ECO:0007669"/>
    <property type="project" value="InterPro"/>
</dbReference>
<organism evidence="1 2">
    <name type="scientific">Vibrio rotiferianus</name>
    <dbReference type="NCBI Taxonomy" id="190895"/>
    <lineage>
        <taxon>Bacteria</taxon>
        <taxon>Pseudomonadati</taxon>
        <taxon>Pseudomonadota</taxon>
        <taxon>Gammaproteobacteria</taxon>
        <taxon>Vibrionales</taxon>
        <taxon>Vibrionaceae</taxon>
        <taxon>Vibrio</taxon>
    </lineage>
</organism>
<reference evidence="2" key="1">
    <citation type="submission" date="2019-07" db="EMBL/GenBank/DDBJ databases">
        <title>Complete Genome Sequences of Vibrion rotiferianus strain AM7.</title>
        <authorList>
            <person name="Miyazaki K."/>
            <person name="Wiseschart A."/>
            <person name="Pootanakit K."/>
            <person name="Ishimori K."/>
            <person name="Kitahara K."/>
        </authorList>
    </citation>
    <scope>NUCLEOTIDE SEQUENCE [LARGE SCALE GENOMIC DNA]</scope>
    <source>
        <strain evidence="2">AM7</strain>
    </source>
</reference>